<name>A0A6G0YEF4_APHCR</name>
<protein>
    <submittedName>
        <fullName evidence="1">Uncharacterized protein</fullName>
    </submittedName>
</protein>
<keyword evidence="2" id="KW-1185">Reference proteome</keyword>
<evidence type="ECO:0000313" key="2">
    <source>
        <dbReference type="Proteomes" id="UP000478052"/>
    </source>
</evidence>
<sequence>MNLVVFKSAEKNQRKIKEKLESLRKTSFRHNQFFYMVVIQKLITVNTLNFHQMFMSVPYDSNFYEICRKHENLRRNDNDFKYFISHRYLKIVPVIEIGLRADKSSPFRIKVIFDKLYYILFACFWNNKTKHILSNNKNGFFDKPTHTNSMKCLIGPFLGHHSSINGSKNTCSAKNTLLSSTIPCSLSIGNFHNFPCSSPELWPINSLTRWALSTSLKLRDTSFGWERSIFIPDIRSSN</sequence>
<gene>
    <name evidence="1" type="ORF">FWK35_00023193</name>
</gene>
<evidence type="ECO:0000313" key="1">
    <source>
        <dbReference type="EMBL" id="KAF0754127.1"/>
    </source>
</evidence>
<reference evidence="1 2" key="1">
    <citation type="submission" date="2019-08" db="EMBL/GenBank/DDBJ databases">
        <title>Whole genome of Aphis craccivora.</title>
        <authorList>
            <person name="Voronova N.V."/>
            <person name="Shulinski R.S."/>
            <person name="Bandarenka Y.V."/>
            <person name="Zhorov D.G."/>
            <person name="Warner D."/>
        </authorList>
    </citation>
    <scope>NUCLEOTIDE SEQUENCE [LARGE SCALE GENOMIC DNA]</scope>
    <source>
        <strain evidence="1">180601</strain>
        <tissue evidence="1">Whole Body</tissue>
    </source>
</reference>
<proteinExistence type="predicted"/>
<dbReference type="Proteomes" id="UP000478052">
    <property type="component" value="Unassembled WGS sequence"/>
</dbReference>
<organism evidence="1 2">
    <name type="scientific">Aphis craccivora</name>
    <name type="common">Cowpea aphid</name>
    <dbReference type="NCBI Taxonomy" id="307492"/>
    <lineage>
        <taxon>Eukaryota</taxon>
        <taxon>Metazoa</taxon>
        <taxon>Ecdysozoa</taxon>
        <taxon>Arthropoda</taxon>
        <taxon>Hexapoda</taxon>
        <taxon>Insecta</taxon>
        <taxon>Pterygota</taxon>
        <taxon>Neoptera</taxon>
        <taxon>Paraneoptera</taxon>
        <taxon>Hemiptera</taxon>
        <taxon>Sternorrhyncha</taxon>
        <taxon>Aphidomorpha</taxon>
        <taxon>Aphidoidea</taxon>
        <taxon>Aphididae</taxon>
        <taxon>Aphidini</taxon>
        <taxon>Aphis</taxon>
        <taxon>Aphis</taxon>
    </lineage>
</organism>
<accession>A0A6G0YEF4</accession>
<dbReference type="AlphaFoldDB" id="A0A6G0YEF4"/>
<dbReference type="EMBL" id="VUJU01004508">
    <property type="protein sequence ID" value="KAF0754127.1"/>
    <property type="molecule type" value="Genomic_DNA"/>
</dbReference>
<comment type="caution">
    <text evidence="1">The sequence shown here is derived from an EMBL/GenBank/DDBJ whole genome shotgun (WGS) entry which is preliminary data.</text>
</comment>